<dbReference type="InterPro" id="IPR035979">
    <property type="entry name" value="RBD_domain_sf"/>
</dbReference>
<gene>
    <name evidence="3" type="ORF">K491DRAFT_574788</name>
</gene>
<evidence type="ECO:0000313" key="4">
    <source>
        <dbReference type="Proteomes" id="UP000799324"/>
    </source>
</evidence>
<dbReference type="SUPFAM" id="SSF54928">
    <property type="entry name" value="RNA-binding domain, RBD"/>
    <property type="match status" value="1"/>
</dbReference>
<dbReference type="InterPro" id="IPR000504">
    <property type="entry name" value="RRM_dom"/>
</dbReference>
<accession>A0A6A6SUH1</accession>
<evidence type="ECO:0000259" key="2">
    <source>
        <dbReference type="PROSITE" id="PS50102"/>
    </source>
</evidence>
<sequence length="195" mass="22432">VEVSNYPPSITEEDVWGLFSDFHIAKFQLPNHHRWNKPLRLRVDVSGAGEAERAVKELDGLVLEGRRLNVKLVDSMKYEEQEVVSNEMADEVKVQIFNTAHVLFHPPTSKIFEIREWMTATVYYAFLQTRDPITVNDTSEVLINVKQNRCEWELLAAGSASAVRRDGRMKALQDLQNCVLRQGNAYRVWADWEGS</sequence>
<dbReference type="Proteomes" id="UP000799324">
    <property type="component" value="Unassembled WGS sequence"/>
</dbReference>
<keyword evidence="1" id="KW-0694">RNA-binding</keyword>
<feature type="non-terminal residue" evidence="3">
    <location>
        <position position="195"/>
    </location>
</feature>
<protein>
    <recommendedName>
        <fullName evidence="2">RRM domain-containing protein</fullName>
    </recommendedName>
</protein>
<dbReference type="AlphaFoldDB" id="A0A6A6SUH1"/>
<dbReference type="OrthoDB" id="1049195at2759"/>
<name>A0A6A6SUH1_9PLEO</name>
<evidence type="ECO:0000313" key="3">
    <source>
        <dbReference type="EMBL" id="KAF2650707.1"/>
    </source>
</evidence>
<dbReference type="Gene3D" id="3.30.70.330">
    <property type="match status" value="1"/>
</dbReference>
<proteinExistence type="predicted"/>
<organism evidence="3 4">
    <name type="scientific">Lophiostoma macrostomum CBS 122681</name>
    <dbReference type="NCBI Taxonomy" id="1314788"/>
    <lineage>
        <taxon>Eukaryota</taxon>
        <taxon>Fungi</taxon>
        <taxon>Dikarya</taxon>
        <taxon>Ascomycota</taxon>
        <taxon>Pezizomycotina</taxon>
        <taxon>Dothideomycetes</taxon>
        <taxon>Pleosporomycetidae</taxon>
        <taxon>Pleosporales</taxon>
        <taxon>Lophiostomataceae</taxon>
        <taxon>Lophiostoma</taxon>
    </lineage>
</organism>
<evidence type="ECO:0000256" key="1">
    <source>
        <dbReference type="PROSITE-ProRule" id="PRU00176"/>
    </source>
</evidence>
<dbReference type="GO" id="GO:0003723">
    <property type="term" value="F:RNA binding"/>
    <property type="evidence" value="ECO:0007669"/>
    <property type="project" value="UniProtKB-UniRule"/>
</dbReference>
<dbReference type="EMBL" id="MU004446">
    <property type="protein sequence ID" value="KAF2650707.1"/>
    <property type="molecule type" value="Genomic_DNA"/>
</dbReference>
<dbReference type="InterPro" id="IPR012677">
    <property type="entry name" value="Nucleotide-bd_a/b_plait_sf"/>
</dbReference>
<keyword evidence="4" id="KW-1185">Reference proteome</keyword>
<feature type="domain" description="RRM" evidence="2">
    <location>
        <begin position="1"/>
        <end position="75"/>
    </location>
</feature>
<feature type="non-terminal residue" evidence="3">
    <location>
        <position position="1"/>
    </location>
</feature>
<reference evidence="3" key="1">
    <citation type="journal article" date="2020" name="Stud. Mycol.">
        <title>101 Dothideomycetes genomes: a test case for predicting lifestyles and emergence of pathogens.</title>
        <authorList>
            <person name="Haridas S."/>
            <person name="Albert R."/>
            <person name="Binder M."/>
            <person name="Bloem J."/>
            <person name="Labutti K."/>
            <person name="Salamov A."/>
            <person name="Andreopoulos B."/>
            <person name="Baker S."/>
            <person name="Barry K."/>
            <person name="Bills G."/>
            <person name="Bluhm B."/>
            <person name="Cannon C."/>
            <person name="Castanera R."/>
            <person name="Culley D."/>
            <person name="Daum C."/>
            <person name="Ezra D."/>
            <person name="Gonzalez J."/>
            <person name="Henrissat B."/>
            <person name="Kuo A."/>
            <person name="Liang C."/>
            <person name="Lipzen A."/>
            <person name="Lutzoni F."/>
            <person name="Magnuson J."/>
            <person name="Mondo S."/>
            <person name="Nolan M."/>
            <person name="Ohm R."/>
            <person name="Pangilinan J."/>
            <person name="Park H.-J."/>
            <person name="Ramirez L."/>
            <person name="Alfaro M."/>
            <person name="Sun H."/>
            <person name="Tritt A."/>
            <person name="Yoshinaga Y."/>
            <person name="Zwiers L.-H."/>
            <person name="Turgeon B."/>
            <person name="Goodwin S."/>
            <person name="Spatafora J."/>
            <person name="Crous P."/>
            <person name="Grigoriev I."/>
        </authorList>
    </citation>
    <scope>NUCLEOTIDE SEQUENCE</scope>
    <source>
        <strain evidence="3">CBS 122681</strain>
    </source>
</reference>
<dbReference type="PROSITE" id="PS50102">
    <property type="entry name" value="RRM"/>
    <property type="match status" value="1"/>
</dbReference>